<organism evidence="1 2">
    <name type="scientific">Deinococcus antarcticus</name>
    <dbReference type="NCBI Taxonomy" id="1298767"/>
    <lineage>
        <taxon>Bacteria</taxon>
        <taxon>Thermotogati</taxon>
        <taxon>Deinococcota</taxon>
        <taxon>Deinococci</taxon>
        <taxon>Deinococcales</taxon>
        <taxon>Deinococcaceae</taxon>
        <taxon>Deinococcus</taxon>
    </lineage>
</organism>
<reference evidence="2" key="1">
    <citation type="journal article" date="2019" name="Int. J. Syst. Evol. Microbiol.">
        <title>The Global Catalogue of Microorganisms (GCM) 10K type strain sequencing project: providing services to taxonomists for standard genome sequencing and annotation.</title>
        <authorList>
            <consortium name="The Broad Institute Genomics Platform"/>
            <consortium name="The Broad Institute Genome Sequencing Center for Infectious Disease"/>
            <person name="Wu L."/>
            <person name="Ma J."/>
        </authorList>
    </citation>
    <scope>NUCLEOTIDE SEQUENCE [LARGE SCALE GENOMIC DNA]</scope>
    <source>
        <strain evidence="2">CCTCC AB 2013263</strain>
    </source>
</reference>
<evidence type="ECO:0000313" key="2">
    <source>
        <dbReference type="Proteomes" id="UP001595748"/>
    </source>
</evidence>
<protein>
    <submittedName>
        <fullName evidence="1">Uncharacterized protein</fullName>
    </submittedName>
</protein>
<sequence>MSSPAVEFSGPKKIPYPGGCVLEPAPYALEYLLMWPADVTVNGKVYANCKVFPFIRDLLADPAKYGITAQDAQAARERYLNLAGQALEAEGGQREWLEREFGR</sequence>
<accession>A0ABV8AAU5</accession>
<proteinExistence type="predicted"/>
<evidence type="ECO:0000313" key="1">
    <source>
        <dbReference type="EMBL" id="MFC3861310.1"/>
    </source>
</evidence>
<gene>
    <name evidence="1" type="ORF">ACFOPQ_11115</name>
</gene>
<name>A0ABV8AAU5_9DEIO</name>
<dbReference type="Proteomes" id="UP001595748">
    <property type="component" value="Unassembled WGS sequence"/>
</dbReference>
<comment type="caution">
    <text evidence="1">The sequence shown here is derived from an EMBL/GenBank/DDBJ whole genome shotgun (WGS) entry which is preliminary data.</text>
</comment>
<keyword evidence="2" id="KW-1185">Reference proteome</keyword>
<dbReference type="RefSeq" id="WP_380078077.1">
    <property type="nucleotide sequence ID" value="NZ_JBHRZF010000135.1"/>
</dbReference>
<dbReference type="EMBL" id="JBHRZF010000135">
    <property type="protein sequence ID" value="MFC3861310.1"/>
    <property type="molecule type" value="Genomic_DNA"/>
</dbReference>